<name>A0ACC2SIH3_9FUNG</name>
<dbReference type="EMBL" id="QTSX02005019">
    <property type="protein sequence ID" value="KAJ9062178.1"/>
    <property type="molecule type" value="Genomic_DNA"/>
</dbReference>
<organism evidence="1 2">
    <name type="scientific">Entomophthora muscae</name>
    <dbReference type="NCBI Taxonomy" id="34485"/>
    <lineage>
        <taxon>Eukaryota</taxon>
        <taxon>Fungi</taxon>
        <taxon>Fungi incertae sedis</taxon>
        <taxon>Zoopagomycota</taxon>
        <taxon>Entomophthoromycotina</taxon>
        <taxon>Entomophthoromycetes</taxon>
        <taxon>Entomophthorales</taxon>
        <taxon>Entomophthoraceae</taxon>
        <taxon>Entomophthora</taxon>
    </lineage>
</organism>
<evidence type="ECO:0000313" key="1">
    <source>
        <dbReference type="EMBL" id="KAJ9062178.1"/>
    </source>
</evidence>
<accession>A0ACC2SIH3</accession>
<evidence type="ECO:0000313" key="2">
    <source>
        <dbReference type="Proteomes" id="UP001165960"/>
    </source>
</evidence>
<comment type="caution">
    <text evidence="1">The sequence shown here is derived from an EMBL/GenBank/DDBJ whole genome shotgun (WGS) entry which is preliminary data.</text>
</comment>
<reference evidence="1" key="1">
    <citation type="submission" date="2022-04" db="EMBL/GenBank/DDBJ databases">
        <title>Genome of the entomopathogenic fungus Entomophthora muscae.</title>
        <authorList>
            <person name="Elya C."/>
            <person name="Lovett B.R."/>
            <person name="Lee E."/>
            <person name="Macias A.M."/>
            <person name="Hajek A.E."/>
            <person name="De Bivort B.L."/>
            <person name="Kasson M.T."/>
            <person name="De Fine Licht H.H."/>
            <person name="Stajich J.E."/>
        </authorList>
    </citation>
    <scope>NUCLEOTIDE SEQUENCE</scope>
    <source>
        <strain evidence="1">Berkeley</strain>
    </source>
</reference>
<keyword evidence="2" id="KW-1185">Reference proteome</keyword>
<dbReference type="Proteomes" id="UP001165960">
    <property type="component" value="Unassembled WGS sequence"/>
</dbReference>
<gene>
    <name evidence="1" type="ORF">DSO57_1013236</name>
</gene>
<protein>
    <submittedName>
        <fullName evidence="1">Uncharacterized protein</fullName>
    </submittedName>
</protein>
<sequence>MYCNLSILQRRSMYSSMALESGLLPLEVETSSQFFCDLEQKHYFEILEKDIGQITWKTIEPVQQKGTNLDWLDEILFNGNPHLSDQAVSIHPGDIIELVGPSGSGKSSIMYELIVNTLLPAYWSPESQQEDALSSNRNIALGGNGKDVIFFDCDMRIHIGRINDILVQSISQKLSTCNFSLPEFDSRIRQLAKACLRKLFIFRPSSPSQLLNTIAGLPIMNDSDIGLILIDSLTQFYWAAKCGIIHLAKNQYYTFQQDLAHVLKKLLVSQKTFAIVSSWPPFPKKNPSKPITDDFLIEQSEVRDSLNSIAWIHAVNYRLVIKQLTNSSVEITRPYPLSQSGTSHCFFRLDYYGLTKL</sequence>
<proteinExistence type="predicted"/>